<sequence length="97" mass="10561">MSNDSISRSAMKAVSWRICATAATFTLVYWLTGEWTIAASVGGLEAVAKMILYFVHERFWAKIPPKFTTAGDASGEAVPARERAPVTETPQPEPCGR</sequence>
<reference evidence="4" key="1">
    <citation type="submission" date="2021-03" db="EMBL/GenBank/DDBJ databases">
        <authorList>
            <person name="Wang G."/>
        </authorList>
    </citation>
    <scope>NUCLEOTIDE SEQUENCE</scope>
    <source>
        <strain evidence="4">KCTC 12899</strain>
    </source>
</reference>
<dbReference type="InterPro" id="IPR018638">
    <property type="entry name" value="DUF2061_membrane"/>
</dbReference>
<keyword evidence="2" id="KW-0472">Membrane</keyword>
<evidence type="ECO:0000313" key="4">
    <source>
        <dbReference type="EMBL" id="MBO1318128.1"/>
    </source>
</evidence>
<name>A0A8J7QGC5_9BACT</name>
<evidence type="ECO:0000256" key="2">
    <source>
        <dbReference type="SAM" id="Phobius"/>
    </source>
</evidence>
<comment type="caution">
    <text evidence="4">The sequence shown here is derived from an EMBL/GenBank/DDBJ whole genome shotgun (WGS) entry which is preliminary data.</text>
</comment>
<feature type="transmembrane region" description="Helical" evidence="2">
    <location>
        <begin position="37"/>
        <end position="55"/>
    </location>
</feature>
<dbReference type="AlphaFoldDB" id="A0A8J7QGC5"/>
<feature type="region of interest" description="Disordered" evidence="1">
    <location>
        <begin position="68"/>
        <end position="97"/>
    </location>
</feature>
<evidence type="ECO:0000313" key="5">
    <source>
        <dbReference type="Proteomes" id="UP000664417"/>
    </source>
</evidence>
<keyword evidence="5" id="KW-1185">Reference proteome</keyword>
<keyword evidence="2" id="KW-0812">Transmembrane</keyword>
<protein>
    <submittedName>
        <fullName evidence="4">DUF2061 domain-containing protein</fullName>
    </submittedName>
</protein>
<organism evidence="4 5">
    <name type="scientific">Acanthopleuribacter pedis</name>
    <dbReference type="NCBI Taxonomy" id="442870"/>
    <lineage>
        <taxon>Bacteria</taxon>
        <taxon>Pseudomonadati</taxon>
        <taxon>Acidobacteriota</taxon>
        <taxon>Holophagae</taxon>
        <taxon>Acanthopleuribacterales</taxon>
        <taxon>Acanthopleuribacteraceae</taxon>
        <taxon>Acanthopleuribacter</taxon>
    </lineage>
</organism>
<dbReference type="Proteomes" id="UP000664417">
    <property type="component" value="Unassembled WGS sequence"/>
</dbReference>
<feature type="transmembrane region" description="Helical" evidence="2">
    <location>
        <begin position="14"/>
        <end position="31"/>
    </location>
</feature>
<dbReference type="RefSeq" id="WP_207857732.1">
    <property type="nucleotide sequence ID" value="NZ_JAFREP010000004.1"/>
</dbReference>
<keyword evidence="2" id="KW-1133">Transmembrane helix</keyword>
<dbReference type="EMBL" id="JAFREP010000004">
    <property type="protein sequence ID" value="MBO1318128.1"/>
    <property type="molecule type" value="Genomic_DNA"/>
</dbReference>
<proteinExistence type="predicted"/>
<feature type="domain" description="DUF2061" evidence="3">
    <location>
        <begin position="11"/>
        <end position="61"/>
    </location>
</feature>
<gene>
    <name evidence="4" type="ORF">J3U88_06660</name>
</gene>
<evidence type="ECO:0000259" key="3">
    <source>
        <dbReference type="Pfam" id="PF09834"/>
    </source>
</evidence>
<evidence type="ECO:0000256" key="1">
    <source>
        <dbReference type="SAM" id="MobiDB-lite"/>
    </source>
</evidence>
<accession>A0A8J7QGC5</accession>
<dbReference type="Pfam" id="PF09834">
    <property type="entry name" value="DUF2061"/>
    <property type="match status" value="1"/>
</dbReference>